<organism evidence="1 2">
    <name type="scientific">Mycena rosella</name>
    <name type="common">Pink bonnet</name>
    <name type="synonym">Agaricus rosellus</name>
    <dbReference type="NCBI Taxonomy" id="1033263"/>
    <lineage>
        <taxon>Eukaryota</taxon>
        <taxon>Fungi</taxon>
        <taxon>Dikarya</taxon>
        <taxon>Basidiomycota</taxon>
        <taxon>Agaricomycotina</taxon>
        <taxon>Agaricomycetes</taxon>
        <taxon>Agaricomycetidae</taxon>
        <taxon>Agaricales</taxon>
        <taxon>Marasmiineae</taxon>
        <taxon>Mycenaceae</taxon>
        <taxon>Mycena</taxon>
    </lineage>
</organism>
<comment type="caution">
    <text evidence="1">The sequence shown here is derived from an EMBL/GenBank/DDBJ whole genome shotgun (WGS) entry which is preliminary data.</text>
</comment>
<gene>
    <name evidence="1" type="ORF">B0H17DRAFT_961067</name>
</gene>
<protein>
    <submittedName>
        <fullName evidence="1">Uncharacterized protein</fullName>
    </submittedName>
</protein>
<evidence type="ECO:0000313" key="1">
    <source>
        <dbReference type="EMBL" id="KAJ7637763.1"/>
    </source>
</evidence>
<reference evidence="1" key="1">
    <citation type="submission" date="2023-03" db="EMBL/GenBank/DDBJ databases">
        <title>Massive genome expansion in bonnet fungi (Mycena s.s.) driven by repeated elements and novel gene families across ecological guilds.</title>
        <authorList>
            <consortium name="Lawrence Berkeley National Laboratory"/>
            <person name="Harder C.B."/>
            <person name="Miyauchi S."/>
            <person name="Viragh M."/>
            <person name="Kuo A."/>
            <person name="Thoen E."/>
            <person name="Andreopoulos B."/>
            <person name="Lu D."/>
            <person name="Skrede I."/>
            <person name="Drula E."/>
            <person name="Henrissat B."/>
            <person name="Morin E."/>
            <person name="Kohler A."/>
            <person name="Barry K."/>
            <person name="LaButti K."/>
            <person name="Morin E."/>
            <person name="Salamov A."/>
            <person name="Lipzen A."/>
            <person name="Mereny Z."/>
            <person name="Hegedus B."/>
            <person name="Baldrian P."/>
            <person name="Stursova M."/>
            <person name="Weitz H."/>
            <person name="Taylor A."/>
            <person name="Grigoriev I.V."/>
            <person name="Nagy L.G."/>
            <person name="Martin F."/>
            <person name="Kauserud H."/>
        </authorList>
    </citation>
    <scope>NUCLEOTIDE SEQUENCE</scope>
    <source>
        <strain evidence="1">CBHHK067</strain>
    </source>
</reference>
<proteinExistence type="predicted"/>
<sequence>MTSSRKSGSNPSLQLQLWTDSHDQGFVDDALAGSWSWFEVCILADEKATKPRKKGERILTWKSHSNRIDVEKKSRHFGVVFDRRGDSLDDLEPGNVIAVRICISFPGWSNFAATGTLTVKVLEEGYEYLCNRL</sequence>
<keyword evidence="2" id="KW-1185">Reference proteome</keyword>
<dbReference type="AlphaFoldDB" id="A0AAD7C2W3"/>
<dbReference type="EMBL" id="JARKIE010000453">
    <property type="protein sequence ID" value="KAJ7637763.1"/>
    <property type="molecule type" value="Genomic_DNA"/>
</dbReference>
<name>A0AAD7C2W3_MYCRO</name>
<dbReference type="Proteomes" id="UP001221757">
    <property type="component" value="Unassembled WGS sequence"/>
</dbReference>
<accession>A0AAD7C2W3</accession>
<evidence type="ECO:0000313" key="2">
    <source>
        <dbReference type="Proteomes" id="UP001221757"/>
    </source>
</evidence>